<evidence type="ECO:0000313" key="3">
    <source>
        <dbReference type="Proteomes" id="UP000275846"/>
    </source>
</evidence>
<keyword evidence="3" id="KW-1185">Reference proteome</keyword>
<evidence type="ECO:0000256" key="1">
    <source>
        <dbReference type="SAM" id="MobiDB-lite"/>
    </source>
</evidence>
<organism evidence="4">
    <name type="scientific">Schistocephalus solidus</name>
    <name type="common">Tapeworm</name>
    <dbReference type="NCBI Taxonomy" id="70667"/>
    <lineage>
        <taxon>Eukaryota</taxon>
        <taxon>Metazoa</taxon>
        <taxon>Spiralia</taxon>
        <taxon>Lophotrochozoa</taxon>
        <taxon>Platyhelminthes</taxon>
        <taxon>Cestoda</taxon>
        <taxon>Eucestoda</taxon>
        <taxon>Diphyllobothriidea</taxon>
        <taxon>Diphyllobothriidae</taxon>
        <taxon>Schistocephalus</taxon>
    </lineage>
</organism>
<reference evidence="4" key="1">
    <citation type="submission" date="2016-06" db="UniProtKB">
        <authorList>
            <consortium name="WormBaseParasite"/>
        </authorList>
    </citation>
    <scope>IDENTIFICATION</scope>
</reference>
<feature type="compositionally biased region" description="Basic residues" evidence="1">
    <location>
        <begin position="18"/>
        <end position="29"/>
    </location>
</feature>
<feature type="region of interest" description="Disordered" evidence="1">
    <location>
        <begin position="1"/>
        <end position="29"/>
    </location>
</feature>
<proteinExistence type="predicted"/>
<protein>
    <submittedName>
        <fullName evidence="2 4">Uncharacterized protein</fullName>
    </submittedName>
</protein>
<gene>
    <name evidence="2" type="ORF">SSLN_LOCUS16518</name>
</gene>
<accession>A0A183TJ70</accession>
<sequence length="157" mass="18448">MRMMETARQQRLLSRNPPRPHARPKRRPKKAAILIGRRTKKRRSRVTITTLPSTTFGAKTARMLTRTLPLRGKHRETRRLMLTLAPLPPHHRPPRTKVTKRNPRMAIPRLHPLHQAHLTRLHRPLIPHLRHQKQRKFDDAIITLLRLPPLSFDDDAG</sequence>
<evidence type="ECO:0000313" key="2">
    <source>
        <dbReference type="EMBL" id="VDM02904.1"/>
    </source>
</evidence>
<dbReference type="EMBL" id="UYSU01041183">
    <property type="protein sequence ID" value="VDM02904.1"/>
    <property type="molecule type" value="Genomic_DNA"/>
</dbReference>
<dbReference type="AlphaFoldDB" id="A0A183TJ70"/>
<name>A0A183TJ70_SCHSO</name>
<reference evidence="2 3" key="2">
    <citation type="submission" date="2018-11" db="EMBL/GenBank/DDBJ databases">
        <authorList>
            <consortium name="Pathogen Informatics"/>
        </authorList>
    </citation>
    <scope>NUCLEOTIDE SEQUENCE [LARGE SCALE GENOMIC DNA]</scope>
    <source>
        <strain evidence="2 3">NST_G2</strain>
    </source>
</reference>
<evidence type="ECO:0000313" key="4">
    <source>
        <dbReference type="WBParaSite" id="SSLN_0001715101-mRNA-1"/>
    </source>
</evidence>
<dbReference type="Proteomes" id="UP000275846">
    <property type="component" value="Unassembled WGS sequence"/>
</dbReference>
<dbReference type="WBParaSite" id="SSLN_0001715101-mRNA-1">
    <property type="protein sequence ID" value="SSLN_0001715101-mRNA-1"/>
    <property type="gene ID" value="SSLN_0001715101"/>
</dbReference>